<proteinExistence type="predicted"/>
<protein>
    <submittedName>
        <fullName evidence="6">TetR/AcrR family transcriptional regulator</fullName>
    </submittedName>
</protein>
<dbReference type="Proteomes" id="UP001596302">
    <property type="component" value="Unassembled WGS sequence"/>
</dbReference>
<keyword evidence="1" id="KW-0805">Transcription regulation</keyword>
<dbReference type="PANTHER" id="PTHR30055:SF158">
    <property type="entry name" value="POSSIBLE TRANSCRIPTIONAL REGULATORY PROTEIN (PROBABLY TETR-FAMILY)"/>
    <property type="match status" value="1"/>
</dbReference>
<evidence type="ECO:0000256" key="1">
    <source>
        <dbReference type="ARBA" id="ARBA00023015"/>
    </source>
</evidence>
<organism evidence="6 7">
    <name type="scientific">Pseudonocardia hispaniensis</name>
    <dbReference type="NCBI Taxonomy" id="904933"/>
    <lineage>
        <taxon>Bacteria</taxon>
        <taxon>Bacillati</taxon>
        <taxon>Actinomycetota</taxon>
        <taxon>Actinomycetes</taxon>
        <taxon>Pseudonocardiales</taxon>
        <taxon>Pseudonocardiaceae</taxon>
        <taxon>Pseudonocardia</taxon>
    </lineage>
</organism>
<sequence length="218" mass="23755">METKAPRQRIGRAERERQILEAAAAVFAERGYQNASMDSVAERVGVTKPVLYTHFGSKEGLLLACITQARARLLEVTAAAAAAADGPQDMLRHGTKAFFDFLDAQRPAWALLCSETAISAATCSALEEIRRQQTDLIAGLLAAQAPDADPQRLIGWANVIVGACERLAMWRSREPQITSEQAVEYLMDLVWTGISAAPPMHGEERRPGGCRCGHNVLR</sequence>
<evidence type="ECO:0000313" key="6">
    <source>
        <dbReference type="EMBL" id="MFC5995156.1"/>
    </source>
</evidence>
<keyword evidence="2 4" id="KW-0238">DNA-binding</keyword>
<feature type="domain" description="HTH tetR-type" evidence="5">
    <location>
        <begin position="13"/>
        <end position="73"/>
    </location>
</feature>
<dbReference type="InterPro" id="IPR054129">
    <property type="entry name" value="DesT_TetR_C"/>
</dbReference>
<accession>A0ABW1J2X7</accession>
<reference evidence="7" key="1">
    <citation type="journal article" date="2019" name="Int. J. Syst. Evol. Microbiol.">
        <title>The Global Catalogue of Microorganisms (GCM) 10K type strain sequencing project: providing services to taxonomists for standard genome sequencing and annotation.</title>
        <authorList>
            <consortium name="The Broad Institute Genomics Platform"/>
            <consortium name="The Broad Institute Genome Sequencing Center for Infectious Disease"/>
            <person name="Wu L."/>
            <person name="Ma J."/>
        </authorList>
    </citation>
    <scope>NUCLEOTIDE SEQUENCE [LARGE SCALE GENOMIC DNA]</scope>
    <source>
        <strain evidence="7">CCM 8391</strain>
    </source>
</reference>
<comment type="caution">
    <text evidence="6">The sequence shown here is derived from an EMBL/GenBank/DDBJ whole genome shotgun (WGS) entry which is preliminary data.</text>
</comment>
<dbReference type="InterPro" id="IPR001647">
    <property type="entry name" value="HTH_TetR"/>
</dbReference>
<dbReference type="PANTHER" id="PTHR30055">
    <property type="entry name" value="HTH-TYPE TRANSCRIPTIONAL REGULATOR RUTR"/>
    <property type="match status" value="1"/>
</dbReference>
<dbReference type="Pfam" id="PF21943">
    <property type="entry name" value="TetR_C_46"/>
    <property type="match status" value="1"/>
</dbReference>
<dbReference type="PROSITE" id="PS50977">
    <property type="entry name" value="HTH_TETR_2"/>
    <property type="match status" value="1"/>
</dbReference>
<dbReference type="InterPro" id="IPR036271">
    <property type="entry name" value="Tet_transcr_reg_TetR-rel_C_sf"/>
</dbReference>
<dbReference type="InterPro" id="IPR009057">
    <property type="entry name" value="Homeodomain-like_sf"/>
</dbReference>
<gene>
    <name evidence="6" type="ORF">ACFQE5_13140</name>
</gene>
<feature type="DNA-binding region" description="H-T-H motif" evidence="4">
    <location>
        <begin position="36"/>
        <end position="55"/>
    </location>
</feature>
<keyword evidence="7" id="KW-1185">Reference proteome</keyword>
<keyword evidence="3" id="KW-0804">Transcription</keyword>
<dbReference type="SUPFAM" id="SSF48498">
    <property type="entry name" value="Tetracyclin repressor-like, C-terminal domain"/>
    <property type="match status" value="1"/>
</dbReference>
<dbReference type="Gene3D" id="1.10.357.10">
    <property type="entry name" value="Tetracycline Repressor, domain 2"/>
    <property type="match status" value="1"/>
</dbReference>
<dbReference type="Pfam" id="PF00440">
    <property type="entry name" value="TetR_N"/>
    <property type="match status" value="1"/>
</dbReference>
<evidence type="ECO:0000313" key="7">
    <source>
        <dbReference type="Proteomes" id="UP001596302"/>
    </source>
</evidence>
<evidence type="ECO:0000259" key="5">
    <source>
        <dbReference type="PROSITE" id="PS50977"/>
    </source>
</evidence>
<dbReference type="EMBL" id="JBHSQW010000026">
    <property type="protein sequence ID" value="MFC5995156.1"/>
    <property type="molecule type" value="Genomic_DNA"/>
</dbReference>
<dbReference type="SUPFAM" id="SSF46689">
    <property type="entry name" value="Homeodomain-like"/>
    <property type="match status" value="1"/>
</dbReference>
<dbReference type="RefSeq" id="WP_379585178.1">
    <property type="nucleotide sequence ID" value="NZ_JBHSQW010000026.1"/>
</dbReference>
<evidence type="ECO:0000256" key="2">
    <source>
        <dbReference type="ARBA" id="ARBA00023125"/>
    </source>
</evidence>
<dbReference type="InterPro" id="IPR050109">
    <property type="entry name" value="HTH-type_TetR-like_transc_reg"/>
</dbReference>
<dbReference type="PRINTS" id="PR00455">
    <property type="entry name" value="HTHTETR"/>
</dbReference>
<dbReference type="PROSITE" id="PS01081">
    <property type="entry name" value="HTH_TETR_1"/>
    <property type="match status" value="1"/>
</dbReference>
<evidence type="ECO:0000256" key="3">
    <source>
        <dbReference type="ARBA" id="ARBA00023163"/>
    </source>
</evidence>
<name>A0ABW1J2X7_9PSEU</name>
<dbReference type="InterPro" id="IPR023772">
    <property type="entry name" value="DNA-bd_HTH_TetR-type_CS"/>
</dbReference>
<evidence type="ECO:0000256" key="4">
    <source>
        <dbReference type="PROSITE-ProRule" id="PRU00335"/>
    </source>
</evidence>